<dbReference type="Proteomes" id="UP001243330">
    <property type="component" value="Unassembled WGS sequence"/>
</dbReference>
<dbReference type="AlphaFoldDB" id="A0AAD9EJ98"/>
<proteinExistence type="predicted"/>
<keyword evidence="2" id="KW-1185">Reference proteome</keyword>
<comment type="caution">
    <text evidence="1">The sequence shown here is derived from an EMBL/GenBank/DDBJ whole genome shotgun (WGS) entry which is preliminary data.</text>
</comment>
<evidence type="ECO:0000313" key="2">
    <source>
        <dbReference type="Proteomes" id="UP001243330"/>
    </source>
</evidence>
<name>A0AAD9EJ98_9PEZI</name>
<protein>
    <submittedName>
        <fullName evidence="1">Uncharacterized protein</fullName>
    </submittedName>
</protein>
<reference evidence="1" key="1">
    <citation type="submission" date="2023-01" db="EMBL/GenBank/DDBJ databases">
        <title>Colletotrichum chrysophilum M932 genome sequence.</title>
        <authorList>
            <person name="Baroncelli R."/>
        </authorList>
    </citation>
    <scope>NUCLEOTIDE SEQUENCE</scope>
    <source>
        <strain evidence="1">M932</strain>
    </source>
</reference>
<dbReference type="EMBL" id="JAQOWY010000120">
    <property type="protein sequence ID" value="KAK1850398.1"/>
    <property type="molecule type" value="Genomic_DNA"/>
</dbReference>
<gene>
    <name evidence="1" type="ORF">CCHR01_06945</name>
</gene>
<sequence length="153" mass="15937">MEDAGADTLEKALLAMAGYRHITGASVQDSFELAEGIMVKLRWKYTESGIMVSTKTKAQANDSVVTVALGVGCDTDEPSVASEITADSSDIEASGTNAASTARLHVANNNITFDFMISTTSGTNTSGVKDCLCNVVGCGMAVTRRDTLQASMA</sequence>
<accession>A0AAD9EJ98</accession>
<evidence type="ECO:0000313" key="1">
    <source>
        <dbReference type="EMBL" id="KAK1850398.1"/>
    </source>
</evidence>
<organism evidence="1 2">
    <name type="scientific">Colletotrichum chrysophilum</name>
    <dbReference type="NCBI Taxonomy" id="1836956"/>
    <lineage>
        <taxon>Eukaryota</taxon>
        <taxon>Fungi</taxon>
        <taxon>Dikarya</taxon>
        <taxon>Ascomycota</taxon>
        <taxon>Pezizomycotina</taxon>
        <taxon>Sordariomycetes</taxon>
        <taxon>Hypocreomycetidae</taxon>
        <taxon>Glomerellales</taxon>
        <taxon>Glomerellaceae</taxon>
        <taxon>Colletotrichum</taxon>
        <taxon>Colletotrichum gloeosporioides species complex</taxon>
    </lineage>
</organism>